<organism evidence="2 3">
    <name type="scientific">Trichinella zimbabwensis</name>
    <dbReference type="NCBI Taxonomy" id="268475"/>
    <lineage>
        <taxon>Eukaryota</taxon>
        <taxon>Metazoa</taxon>
        <taxon>Ecdysozoa</taxon>
        <taxon>Nematoda</taxon>
        <taxon>Enoplea</taxon>
        <taxon>Dorylaimia</taxon>
        <taxon>Trichinellida</taxon>
        <taxon>Trichinellidae</taxon>
        <taxon>Trichinella</taxon>
    </lineage>
</organism>
<name>A0A0V1GP40_9BILA</name>
<dbReference type="OrthoDB" id="5920038at2759"/>
<gene>
    <name evidence="2" type="ORF">T11_11385</name>
</gene>
<feature type="signal peptide" evidence="1">
    <location>
        <begin position="1"/>
        <end position="19"/>
    </location>
</feature>
<evidence type="ECO:0000313" key="2">
    <source>
        <dbReference type="EMBL" id="KRZ00006.1"/>
    </source>
</evidence>
<evidence type="ECO:0008006" key="4">
    <source>
        <dbReference type="Google" id="ProtNLM"/>
    </source>
</evidence>
<keyword evidence="1" id="KW-0732">Signal</keyword>
<comment type="caution">
    <text evidence="2">The sequence shown here is derived from an EMBL/GenBank/DDBJ whole genome shotgun (WGS) entry which is preliminary data.</text>
</comment>
<reference evidence="2 3" key="1">
    <citation type="submission" date="2015-01" db="EMBL/GenBank/DDBJ databases">
        <title>Evolution of Trichinella species and genotypes.</title>
        <authorList>
            <person name="Korhonen P.K."/>
            <person name="Edoardo P."/>
            <person name="Giuseppe L.R."/>
            <person name="Gasser R.B."/>
        </authorList>
    </citation>
    <scope>NUCLEOTIDE SEQUENCE [LARGE SCALE GENOMIC DNA]</scope>
    <source>
        <strain evidence="2">ISS1029</strain>
    </source>
</reference>
<proteinExistence type="predicted"/>
<dbReference type="Proteomes" id="UP000055024">
    <property type="component" value="Unassembled WGS sequence"/>
</dbReference>
<accession>A0A0V1GP40</accession>
<sequence>MHFPQLLLFVLQLYLPVIRFSLDCDLAPQLHSVFVTGLRVCATADRLRFVPCRTVGLSVSQRSLVSRFFLKNNFLRIPDHQFRKCVSSQNFSRGFPMLRLVVLGPEYTHHPFSLTIGRRVKGGGHVNCVPLSETIMSGSP</sequence>
<dbReference type="AlphaFoldDB" id="A0A0V1GP40"/>
<dbReference type="EMBL" id="JYDP01000611">
    <property type="protein sequence ID" value="KRZ00006.1"/>
    <property type="molecule type" value="Genomic_DNA"/>
</dbReference>
<evidence type="ECO:0000313" key="3">
    <source>
        <dbReference type="Proteomes" id="UP000055024"/>
    </source>
</evidence>
<protein>
    <recommendedName>
        <fullName evidence="4">Secreted protein</fullName>
    </recommendedName>
</protein>
<evidence type="ECO:0000256" key="1">
    <source>
        <dbReference type="SAM" id="SignalP"/>
    </source>
</evidence>
<feature type="chain" id="PRO_5006878544" description="Secreted protein" evidence="1">
    <location>
        <begin position="20"/>
        <end position="140"/>
    </location>
</feature>
<keyword evidence="3" id="KW-1185">Reference proteome</keyword>